<name>A0AAD8VT64_LOLMU</name>
<dbReference type="Proteomes" id="UP001231189">
    <property type="component" value="Unassembled WGS sequence"/>
</dbReference>
<accession>A0AAD8VT64</accession>
<feature type="region of interest" description="Disordered" evidence="1">
    <location>
        <begin position="1"/>
        <end position="27"/>
    </location>
</feature>
<feature type="region of interest" description="Disordered" evidence="1">
    <location>
        <begin position="39"/>
        <end position="112"/>
    </location>
</feature>
<feature type="compositionally biased region" description="Low complexity" evidence="1">
    <location>
        <begin position="70"/>
        <end position="85"/>
    </location>
</feature>
<comment type="caution">
    <text evidence="3">The sequence shown here is derived from an EMBL/GenBank/DDBJ whole genome shotgun (WGS) entry which is preliminary data.</text>
</comment>
<dbReference type="EMBL" id="JAUUTY010000006">
    <property type="protein sequence ID" value="KAK1618334.1"/>
    <property type="molecule type" value="Genomic_DNA"/>
</dbReference>
<keyword evidence="2" id="KW-1133">Transmembrane helix</keyword>
<evidence type="ECO:0000256" key="1">
    <source>
        <dbReference type="SAM" id="MobiDB-lite"/>
    </source>
</evidence>
<keyword evidence="2" id="KW-0472">Membrane</keyword>
<organism evidence="3 4">
    <name type="scientific">Lolium multiflorum</name>
    <name type="common">Italian ryegrass</name>
    <name type="synonym">Lolium perenne subsp. multiflorum</name>
    <dbReference type="NCBI Taxonomy" id="4521"/>
    <lineage>
        <taxon>Eukaryota</taxon>
        <taxon>Viridiplantae</taxon>
        <taxon>Streptophyta</taxon>
        <taxon>Embryophyta</taxon>
        <taxon>Tracheophyta</taxon>
        <taxon>Spermatophyta</taxon>
        <taxon>Magnoliopsida</taxon>
        <taxon>Liliopsida</taxon>
        <taxon>Poales</taxon>
        <taxon>Poaceae</taxon>
        <taxon>BOP clade</taxon>
        <taxon>Pooideae</taxon>
        <taxon>Poodae</taxon>
        <taxon>Poeae</taxon>
        <taxon>Poeae Chloroplast Group 2 (Poeae type)</taxon>
        <taxon>Loliodinae</taxon>
        <taxon>Loliinae</taxon>
        <taxon>Lolium</taxon>
    </lineage>
</organism>
<dbReference type="AlphaFoldDB" id="A0AAD8VT64"/>
<gene>
    <name evidence="3" type="ORF">QYE76_023851</name>
</gene>
<feature type="transmembrane region" description="Helical" evidence="2">
    <location>
        <begin position="159"/>
        <end position="178"/>
    </location>
</feature>
<evidence type="ECO:0000313" key="4">
    <source>
        <dbReference type="Proteomes" id="UP001231189"/>
    </source>
</evidence>
<evidence type="ECO:0000313" key="3">
    <source>
        <dbReference type="EMBL" id="KAK1618334.1"/>
    </source>
</evidence>
<evidence type="ECO:0000256" key="2">
    <source>
        <dbReference type="SAM" id="Phobius"/>
    </source>
</evidence>
<feature type="compositionally biased region" description="Low complexity" evidence="1">
    <location>
        <begin position="96"/>
        <end position="106"/>
    </location>
</feature>
<proteinExistence type="predicted"/>
<sequence>MENYSLLMGDSSVDEDGGGVDGEAFRGHFPIPAACREQRLLSPRSWLRDGGGSGRRRRQPEGGAEEGRHGPPIGRRGPRPGRAALWGGGPQPPLASSPSRTSSSQKPKLEGIVAKSHSRLCGAENTREKRALRRAGIRRGNSLPEGEIDAIVTVIELDIISIIITIISIIITAISTAAHRHRCNN</sequence>
<reference evidence="3" key="1">
    <citation type="submission" date="2023-07" db="EMBL/GenBank/DDBJ databases">
        <title>A chromosome-level genome assembly of Lolium multiflorum.</title>
        <authorList>
            <person name="Chen Y."/>
            <person name="Copetti D."/>
            <person name="Kolliker R."/>
            <person name="Studer B."/>
        </authorList>
    </citation>
    <scope>NUCLEOTIDE SEQUENCE</scope>
    <source>
        <strain evidence="3">02402/16</strain>
        <tissue evidence="3">Leaf</tissue>
    </source>
</reference>
<keyword evidence="2" id="KW-0812">Transmembrane</keyword>
<keyword evidence="4" id="KW-1185">Reference proteome</keyword>
<protein>
    <submittedName>
        <fullName evidence="3">Uncharacterized protein</fullName>
    </submittedName>
</protein>